<evidence type="ECO:0000313" key="7">
    <source>
        <dbReference type="Proteomes" id="UP000002039"/>
    </source>
</evidence>
<dbReference type="Gene3D" id="2.130.10.10">
    <property type="entry name" value="YVTN repeat-like/Quinoprotein amine dehydrogenase"/>
    <property type="match status" value="1"/>
</dbReference>
<gene>
    <name evidence="6" type="ORF">BDCG_02743</name>
</gene>
<feature type="compositionally biased region" description="Pro residues" evidence="4">
    <location>
        <begin position="733"/>
        <end position="755"/>
    </location>
</feature>
<keyword evidence="3" id="KW-0539">Nucleus</keyword>
<evidence type="ECO:0000256" key="2">
    <source>
        <dbReference type="ARBA" id="ARBA00022448"/>
    </source>
</evidence>
<dbReference type="Pfam" id="PF16755">
    <property type="entry name" value="Beta-prop_NUP159_NUP214"/>
    <property type="match status" value="1"/>
</dbReference>
<dbReference type="GeneID" id="69025134"/>
<dbReference type="InterPro" id="IPR015943">
    <property type="entry name" value="WD40/YVTN_repeat-like_dom_sf"/>
</dbReference>
<feature type="compositionally biased region" description="Polar residues" evidence="4">
    <location>
        <begin position="528"/>
        <end position="573"/>
    </location>
</feature>
<feature type="compositionally biased region" description="Low complexity" evidence="4">
    <location>
        <begin position="504"/>
        <end position="516"/>
    </location>
</feature>
<dbReference type="InterPro" id="IPR039462">
    <property type="entry name" value="Nup159/Nup146_N"/>
</dbReference>
<organism evidence="6 7">
    <name type="scientific">Ajellomyces dermatitidis (strain ER-3 / ATCC MYA-2586)</name>
    <name type="common">Blastomyces dermatitidis</name>
    <dbReference type="NCBI Taxonomy" id="559297"/>
    <lineage>
        <taxon>Eukaryota</taxon>
        <taxon>Fungi</taxon>
        <taxon>Dikarya</taxon>
        <taxon>Ascomycota</taxon>
        <taxon>Pezizomycotina</taxon>
        <taxon>Eurotiomycetes</taxon>
        <taxon>Eurotiomycetidae</taxon>
        <taxon>Onygenales</taxon>
        <taxon>Ajellomycetaceae</taxon>
        <taxon>Blastomyces</taxon>
    </lineage>
</organism>
<sequence length="1479" mass="155872">MAFSSSQPAAGFGSTQAGNVQLGPELQEIQTQEVGFLSIAGDSKVRLLPTPWPNDALPPPTCSLLSVASVKGLLAAAGPEGLVVASTDAVRKAYTADATGDSNIRPFQPQLQISLPQKVSHVAFSADENVLVVAAADGSGLIAYEVAALMQGNSQSALTLALNGARLRALAPNPALAELFAAVTTDGELLMANLQTNQLVQGPSGPVLKAGVSCVSWSNRGKQLVAGLGNGTASQMTPEGELKAEIPRPPDLDGDKHVSSISWLENNVFLIVYTPTSSPESQPESTYYIINRQPPDNYTFQKLPEVCPPWGLERNPAYQFICRLRDFKPDLKDVLIVSSTASTDIGLFTKSSKPLAEEGGTPVTDAFTVTTMSEDSRRAELPLTDDSENTSPVGLAIDLSSKDTVSSPIPGEDIQDSGTPLPMILVLNNDGVLSSWWFVYSESVRQRVPYHDLVAAGGGQPVQQAQPQQTALGSSMLGPQTPKPAFGQSPFGQSLLGQSAFGLSSTSPFGSPSGPGANRPPPFGTPSALGSQTSWGTQGFTQSQSPSQPTGGFISLTPSFGSPSLLGQRSSPFGQPPLVGKTTTTSPFGSGFGAFSGTSGDAGTDTSKFSRKPVSGSGGGFGSFAAAGDSFATVKATQPSGGSIFGKPPAGDSPFAKAGQPLFGSVNTVSSPAPASTQPSPFGAFDQRSGFKPDTTTTMDEDKPEETKGAFSFAGLMNFDQATEKEPVVQPTTSPPLSLPTIASPPPPPPPPEPSIPEAQKPLRGLPTPTNLFGATQPLKPSPLAPAKDSTSLFGKLPASIAPPKAPEQSSLPPPSLPDESSLSESTVKVELPSDQEEAPMPKLAEPPLPPDPTSRATYAPGDTSASSSNVSKVSYEEAPLPPDFISSMKAETLKEVAVALPAESDQEESADFEDSGEEVAGEFSPVEEPAEQRVQSLKTSPESSFGGPILGSPGSSVFTKTPSSVQQPKESRQLFGEITQPIFPAPGLPDGRIRLAPRSPSPVRRALLGQSLARDGLRSTSAPSAPGRALAQRKVTLESSMLSKQITPPADDEDQTEDLSRQAQRLAAESQPLSEDDEDEQLRADLARPLSPAPTLDPFLSHQDYTGKSLKPGIPGQIERLYRDINSMIDTLGINSRSLSAFLLYQRTAKESNYEDWLTILQSEQPSHILEEQLLLSEVDKLEAGIKALDTSLQQQQLQKVEESLETCQRLFSKDLVTLRGQCASLRRTIDAHVDTVAIVSAPLSADQAMLQQDLRQASTAVQSKMANLEREISIIRAKIADSAKPDSDGTSINGSARRRSMARPTVEAVTSTIATMTNMAEKKSGDIDVLEAQLRRLGIDVSAASGRGAGPGSARSKSREASPFLTPPRGQRGLSKLPVTPGSRGSVDGAVGARSAYHTPESATRAHVHFRSSLLSSAGKKSSLQNVSGPGDLVLGAEEDTHRWMAKNKRRQEIVEHVRTALVDRSWKAKVRGMDEI</sequence>
<dbReference type="SUPFAM" id="SSF117289">
    <property type="entry name" value="Nucleoporin domain"/>
    <property type="match status" value="1"/>
</dbReference>
<evidence type="ECO:0000256" key="3">
    <source>
        <dbReference type="ARBA" id="ARBA00023242"/>
    </source>
</evidence>
<dbReference type="RefSeq" id="XP_045274913.1">
    <property type="nucleotide sequence ID" value="XM_045418298.1"/>
</dbReference>
<protein>
    <submittedName>
        <fullName evidence="6">Nuclear pore complex subunit Nup159</fullName>
    </submittedName>
</protein>
<feature type="compositionally biased region" description="Polar residues" evidence="4">
    <location>
        <begin position="954"/>
        <end position="969"/>
    </location>
</feature>
<dbReference type="InterPro" id="IPR026054">
    <property type="entry name" value="Nucleoporin"/>
</dbReference>
<dbReference type="PANTHER" id="PTHR23193:SF23">
    <property type="entry name" value="NUCLEAR PORE COMPLEX PROTEIN NUP153"/>
    <property type="match status" value="1"/>
</dbReference>
<keyword evidence="7" id="KW-1185">Reference proteome</keyword>
<accession>A0ABP2EY29</accession>
<evidence type="ECO:0000256" key="1">
    <source>
        <dbReference type="ARBA" id="ARBA00004123"/>
    </source>
</evidence>
<reference evidence="7" key="1">
    <citation type="journal article" date="2015" name="PLoS Genet.">
        <title>The dynamic genome and transcriptome of the human fungal pathogen Blastomyces and close relative Emmonsia.</title>
        <authorList>
            <person name="Munoz J.F."/>
            <person name="Gauthier G.M."/>
            <person name="Desjardins C.A."/>
            <person name="Gallo J.E."/>
            <person name="Holder J."/>
            <person name="Sullivan T.D."/>
            <person name="Marty A.J."/>
            <person name="Carmen J.C."/>
            <person name="Chen Z."/>
            <person name="Ding L."/>
            <person name="Gujja S."/>
            <person name="Magrini V."/>
            <person name="Misas E."/>
            <person name="Mitreva M."/>
            <person name="Priest M."/>
            <person name="Saif S."/>
            <person name="Whiston E.A."/>
            <person name="Young S."/>
            <person name="Zeng Q."/>
            <person name="Goldman W.E."/>
            <person name="Mardis E.R."/>
            <person name="Taylor J.W."/>
            <person name="McEwen J.G."/>
            <person name="Clay O.K."/>
            <person name="Klein B.S."/>
            <person name="Cuomo C.A."/>
        </authorList>
    </citation>
    <scope>NUCLEOTIDE SEQUENCE [LARGE SCALE GENOMIC DNA]</scope>
    <source>
        <strain evidence="7">ER-3 / ATCC MYA-2586</strain>
    </source>
</reference>
<dbReference type="EMBL" id="EQ999975">
    <property type="protein sequence ID" value="EEQ87623.1"/>
    <property type="molecule type" value="Genomic_DNA"/>
</dbReference>
<feature type="compositionally biased region" description="Acidic residues" evidence="4">
    <location>
        <begin position="905"/>
        <end position="921"/>
    </location>
</feature>
<evidence type="ECO:0000259" key="5">
    <source>
        <dbReference type="Pfam" id="PF16755"/>
    </source>
</evidence>
<comment type="subcellular location">
    <subcellularLocation>
        <location evidence="1">Nucleus</location>
    </subcellularLocation>
</comment>
<feature type="compositionally biased region" description="Low complexity" evidence="4">
    <location>
        <begin position="670"/>
        <end position="681"/>
    </location>
</feature>
<feature type="domain" description="Nucleoporin Nup159/Nup146 N-terminal" evidence="5">
    <location>
        <begin position="58"/>
        <end position="433"/>
    </location>
</feature>
<evidence type="ECO:0000313" key="6">
    <source>
        <dbReference type="EMBL" id="EEQ87623.1"/>
    </source>
</evidence>
<proteinExistence type="predicted"/>
<evidence type="ECO:0000256" key="4">
    <source>
        <dbReference type="SAM" id="MobiDB-lite"/>
    </source>
</evidence>
<feature type="region of interest" description="Disordered" evidence="4">
    <location>
        <begin position="899"/>
        <end position="1114"/>
    </location>
</feature>
<feature type="region of interest" description="Disordered" evidence="4">
    <location>
        <begin position="1285"/>
        <end position="1307"/>
    </location>
</feature>
<keyword evidence="2" id="KW-0813">Transport</keyword>
<dbReference type="Proteomes" id="UP000002039">
    <property type="component" value="Unassembled WGS sequence"/>
</dbReference>
<feature type="compositionally biased region" description="Polar residues" evidence="4">
    <location>
        <begin position="490"/>
        <end position="503"/>
    </location>
</feature>
<feature type="compositionally biased region" description="Polar residues" evidence="4">
    <location>
        <begin position="1038"/>
        <end position="1047"/>
    </location>
</feature>
<feature type="region of interest" description="Disordered" evidence="4">
    <location>
        <begin position="666"/>
        <end position="884"/>
    </location>
</feature>
<feature type="region of interest" description="Disordered" evidence="4">
    <location>
        <begin position="459"/>
        <end position="611"/>
    </location>
</feature>
<feature type="region of interest" description="Disordered" evidence="4">
    <location>
        <begin position="1345"/>
        <end position="1388"/>
    </location>
</feature>
<feature type="compositionally biased region" description="Polar residues" evidence="4">
    <location>
        <begin position="934"/>
        <end position="944"/>
    </location>
</feature>
<feature type="compositionally biased region" description="Low complexity" evidence="4">
    <location>
        <begin position="582"/>
        <end position="604"/>
    </location>
</feature>
<feature type="compositionally biased region" description="Low complexity" evidence="4">
    <location>
        <begin position="865"/>
        <end position="874"/>
    </location>
</feature>
<dbReference type="PANTHER" id="PTHR23193">
    <property type="entry name" value="NUCLEAR PORE COMPLEX PROTEIN NUP"/>
    <property type="match status" value="1"/>
</dbReference>
<name>A0ABP2EY29_AJEDR</name>